<keyword evidence="2" id="KW-1185">Reference proteome</keyword>
<organism evidence="1 2">
    <name type="scientific">Hyphomonas neptunium (strain ATCC 15444)</name>
    <dbReference type="NCBI Taxonomy" id="228405"/>
    <lineage>
        <taxon>Bacteria</taxon>
        <taxon>Pseudomonadati</taxon>
        <taxon>Pseudomonadota</taxon>
        <taxon>Alphaproteobacteria</taxon>
        <taxon>Hyphomonadales</taxon>
        <taxon>Hyphomonadaceae</taxon>
        <taxon>Hyphomonas</taxon>
    </lineage>
</organism>
<proteinExistence type="predicted"/>
<dbReference type="KEGG" id="hne:HNE_0848"/>
<evidence type="ECO:0000313" key="2">
    <source>
        <dbReference type="Proteomes" id="UP000001959"/>
    </source>
</evidence>
<dbReference type="EMBL" id="CP000158">
    <property type="protein sequence ID" value="ABI78453.1"/>
    <property type="molecule type" value="Genomic_DNA"/>
</dbReference>
<dbReference type="Proteomes" id="UP000001959">
    <property type="component" value="Chromosome"/>
</dbReference>
<gene>
    <name evidence="1" type="ordered locus">HNE_0848</name>
</gene>
<name>Q0C3W8_HYPNA</name>
<dbReference type="STRING" id="228405.HNE_0848"/>
<accession>Q0C3W8</accession>
<dbReference type="AlphaFoldDB" id="Q0C3W8"/>
<dbReference type="HOGENOM" id="CLU_3290866_0_0_5"/>
<sequence>METGANELYPATAEVKASAGGRAANSYDFARPGLFHDRGG</sequence>
<evidence type="ECO:0000313" key="1">
    <source>
        <dbReference type="EMBL" id="ABI78453.1"/>
    </source>
</evidence>
<protein>
    <submittedName>
        <fullName evidence="1">Uncharacterized protein</fullName>
    </submittedName>
</protein>
<reference evidence="1 2" key="1">
    <citation type="journal article" date="2006" name="J. Bacteriol.">
        <title>Comparative genomic evidence for a close relationship between the dimorphic prosthecate bacteria Hyphomonas neptunium and Caulobacter crescentus.</title>
        <authorList>
            <person name="Badger J.H."/>
            <person name="Hoover T.R."/>
            <person name="Brun Y.V."/>
            <person name="Weiner R.M."/>
            <person name="Laub M.T."/>
            <person name="Alexandre G."/>
            <person name="Mrazek J."/>
            <person name="Ren Q."/>
            <person name="Paulsen I.T."/>
            <person name="Nelson K.E."/>
            <person name="Khouri H.M."/>
            <person name="Radune D."/>
            <person name="Sosa J."/>
            <person name="Dodson R.J."/>
            <person name="Sullivan S.A."/>
            <person name="Rosovitz M.J."/>
            <person name="Madupu R."/>
            <person name="Brinkac L.M."/>
            <person name="Durkin A.S."/>
            <person name="Daugherty S.C."/>
            <person name="Kothari S.P."/>
            <person name="Giglio M.G."/>
            <person name="Zhou L."/>
            <person name="Haft D.H."/>
            <person name="Selengut J.D."/>
            <person name="Davidsen T.M."/>
            <person name="Yang Q."/>
            <person name="Zafar N."/>
            <person name="Ward N.L."/>
        </authorList>
    </citation>
    <scope>NUCLEOTIDE SEQUENCE [LARGE SCALE GENOMIC DNA]</scope>
    <source>
        <strain evidence="1 2">ATCC 15444</strain>
    </source>
</reference>